<evidence type="ECO:0000313" key="2">
    <source>
        <dbReference type="Proteomes" id="UP001361239"/>
    </source>
</evidence>
<dbReference type="PANTHER" id="PTHR30441:SF8">
    <property type="entry name" value="DUF748 DOMAIN-CONTAINING PROTEIN"/>
    <property type="match status" value="1"/>
</dbReference>
<gene>
    <name evidence="1" type="ORF">WG901_23620</name>
</gene>
<accession>A0ABU8S318</accession>
<organism evidence="1 2">
    <name type="scientific">Novosphingobium anseongense</name>
    <dbReference type="NCBI Taxonomy" id="3133436"/>
    <lineage>
        <taxon>Bacteria</taxon>
        <taxon>Pseudomonadati</taxon>
        <taxon>Pseudomonadota</taxon>
        <taxon>Alphaproteobacteria</taxon>
        <taxon>Sphingomonadales</taxon>
        <taxon>Sphingomonadaceae</taxon>
        <taxon>Novosphingobium</taxon>
    </lineage>
</organism>
<sequence length="274" mass="28679">DTRINIGKIKNTDGRISIRIDKIVGAGGVGLRSAEGVLTMDNRLLIANPFTVRLNRGTLAGEIRVDQRKGQAKPKVSIALALRDSSIDAIAGGDGSVDATVDGRLRLVGTGSTLREVVGQSDGTIGVIARDGGLPAKLARLLGFDVGKGLFTSDDRQARLRCAGILLNMRRGVGTASTAIVDTSESQTRATGSVTFPEERIALNLTGAPKRNSVLRLPGSVSVLGTIREPSISVPRDVKSLGNVLKAVGRALTGKQSPEARDADCRALTAQVLR</sequence>
<dbReference type="EMBL" id="JBBHJZ010000011">
    <property type="protein sequence ID" value="MEJ5979662.1"/>
    <property type="molecule type" value="Genomic_DNA"/>
</dbReference>
<proteinExistence type="predicted"/>
<feature type="non-terminal residue" evidence="1">
    <location>
        <position position="1"/>
    </location>
</feature>
<dbReference type="InterPro" id="IPR052894">
    <property type="entry name" value="AsmA-related"/>
</dbReference>
<name>A0ABU8S318_9SPHN</name>
<keyword evidence="2" id="KW-1185">Reference proteome</keyword>
<dbReference type="PANTHER" id="PTHR30441">
    <property type="entry name" value="DUF748 DOMAIN-CONTAINING PROTEIN"/>
    <property type="match status" value="1"/>
</dbReference>
<protein>
    <submittedName>
        <fullName evidence="1">AsmA-like C-terminal region-containing protein</fullName>
    </submittedName>
</protein>
<dbReference type="Proteomes" id="UP001361239">
    <property type="component" value="Unassembled WGS sequence"/>
</dbReference>
<comment type="caution">
    <text evidence="1">The sequence shown here is derived from an EMBL/GenBank/DDBJ whole genome shotgun (WGS) entry which is preliminary data.</text>
</comment>
<reference evidence="1 2" key="1">
    <citation type="submission" date="2024-03" db="EMBL/GenBank/DDBJ databases">
        <authorList>
            <person name="Jo J.-H."/>
        </authorList>
    </citation>
    <scope>NUCLEOTIDE SEQUENCE [LARGE SCALE GENOMIC DNA]</scope>
    <source>
        <strain evidence="1 2">PS1R-30</strain>
    </source>
</reference>
<evidence type="ECO:0000313" key="1">
    <source>
        <dbReference type="EMBL" id="MEJ5979662.1"/>
    </source>
</evidence>